<dbReference type="EMBL" id="CP014327">
    <property type="protein sequence ID" value="AML51138.1"/>
    <property type="molecule type" value="Genomic_DNA"/>
</dbReference>
<reference evidence="1 2" key="1">
    <citation type="submission" date="2016-02" db="EMBL/GenBank/DDBJ databases">
        <title>Complete genome sequence of Halocynthiibacter arcticus PAMC 20958t from arctic marine sediment.</title>
        <authorList>
            <person name="Lee Y.M."/>
            <person name="Baek K."/>
            <person name="Lee H.K."/>
            <person name="Shin S.C."/>
        </authorList>
    </citation>
    <scope>NUCLEOTIDE SEQUENCE [LARGE SCALE GENOMIC DNA]</scope>
    <source>
        <strain evidence="1">PAMC 20958</strain>
    </source>
</reference>
<accession>A0A126UYJ4</accession>
<sequence>MMAVVMVSLHCRVLNRSVHPLDLAIGPRMVWLGQAVFDPICLAEHFPRIYFVTVARLLSELDAVIGEDRVDPIGEFLEQMLEEL</sequence>
<proteinExistence type="predicted"/>
<dbReference type="STRING" id="1579316.RC74_07575"/>
<protein>
    <submittedName>
        <fullName evidence="1">Uncharacterized protein</fullName>
    </submittedName>
</protein>
<keyword evidence="2" id="KW-1185">Reference proteome</keyword>
<evidence type="ECO:0000313" key="1">
    <source>
        <dbReference type="EMBL" id="AML51138.1"/>
    </source>
</evidence>
<dbReference type="Proteomes" id="UP000070371">
    <property type="component" value="Chromosome"/>
</dbReference>
<evidence type="ECO:0000313" key="2">
    <source>
        <dbReference type="Proteomes" id="UP000070371"/>
    </source>
</evidence>
<dbReference type="AlphaFoldDB" id="A0A126UYJ4"/>
<dbReference type="KEGG" id="hat:RC74_07575"/>
<organism evidence="1 2">
    <name type="scientific">Falsihalocynthiibacter arcticus</name>
    <dbReference type="NCBI Taxonomy" id="1579316"/>
    <lineage>
        <taxon>Bacteria</taxon>
        <taxon>Pseudomonadati</taxon>
        <taxon>Pseudomonadota</taxon>
        <taxon>Alphaproteobacteria</taxon>
        <taxon>Rhodobacterales</taxon>
        <taxon>Roseobacteraceae</taxon>
        <taxon>Falsihalocynthiibacter</taxon>
    </lineage>
</organism>
<name>A0A126UYJ4_9RHOB</name>
<gene>
    <name evidence="1" type="ORF">RC74_07575</name>
</gene>